<dbReference type="RefSeq" id="WP_074932093.1">
    <property type="nucleotide sequence ID" value="NZ_FORI01000006.1"/>
</dbReference>
<gene>
    <name evidence="2" type="ORF">SAMN04487775_106217</name>
</gene>
<protein>
    <submittedName>
        <fullName evidence="2">Uncharacterized protein</fullName>
    </submittedName>
</protein>
<keyword evidence="3" id="KW-1185">Reference proteome</keyword>
<feature type="chain" id="PRO_5010357803" evidence="1">
    <location>
        <begin position="26"/>
        <end position="193"/>
    </location>
</feature>
<organism evidence="2 3">
    <name type="scientific">Treponema bryantii</name>
    <dbReference type="NCBI Taxonomy" id="163"/>
    <lineage>
        <taxon>Bacteria</taxon>
        <taxon>Pseudomonadati</taxon>
        <taxon>Spirochaetota</taxon>
        <taxon>Spirochaetia</taxon>
        <taxon>Spirochaetales</taxon>
        <taxon>Treponemataceae</taxon>
        <taxon>Treponema</taxon>
    </lineage>
</organism>
<dbReference type="Proteomes" id="UP000182737">
    <property type="component" value="Unassembled WGS sequence"/>
</dbReference>
<evidence type="ECO:0000256" key="1">
    <source>
        <dbReference type="SAM" id="SignalP"/>
    </source>
</evidence>
<dbReference type="PROSITE" id="PS51257">
    <property type="entry name" value="PROKAR_LIPOPROTEIN"/>
    <property type="match status" value="1"/>
</dbReference>
<evidence type="ECO:0000313" key="3">
    <source>
        <dbReference type="Proteomes" id="UP000182737"/>
    </source>
</evidence>
<accession>A0A1I3LDD5</accession>
<reference evidence="3" key="1">
    <citation type="submission" date="2016-10" db="EMBL/GenBank/DDBJ databases">
        <authorList>
            <person name="Varghese N."/>
            <person name="Submissions S."/>
        </authorList>
    </citation>
    <scope>NUCLEOTIDE SEQUENCE [LARGE SCALE GENOMIC DNA]</scope>
    <source>
        <strain evidence="3">XBD1002</strain>
    </source>
</reference>
<dbReference type="EMBL" id="FORI01000006">
    <property type="protein sequence ID" value="SFI82774.1"/>
    <property type="molecule type" value="Genomic_DNA"/>
</dbReference>
<dbReference type="AlphaFoldDB" id="A0A1I3LDD5"/>
<feature type="signal peptide" evidence="1">
    <location>
        <begin position="1"/>
        <end position="25"/>
    </location>
</feature>
<proteinExistence type="predicted"/>
<name>A0A1I3LDD5_9SPIR</name>
<evidence type="ECO:0000313" key="2">
    <source>
        <dbReference type="EMBL" id="SFI82774.1"/>
    </source>
</evidence>
<sequence length="193" mass="20442">MKKNRFAKAAGAAIFLAAVFGFVSCSNNSQEPEAGDSYAEMTTEYQTYYLNIANADLGGLEGFHLKNLNTDKSVGIVIDKIFASETTSEEGAVAVFNFDVPETGSKYWGFSAGTIANGEWSSGEIAAATAPAEAPEEYITGFATAAFVDSVYVGVKAKNLSADVKGDDISLIPIINGDVKTDKAITFRAFITK</sequence>
<keyword evidence="1" id="KW-0732">Signal</keyword>